<dbReference type="EMBL" id="BMAT01010751">
    <property type="protein sequence ID" value="GFR60013.1"/>
    <property type="molecule type" value="Genomic_DNA"/>
</dbReference>
<protein>
    <submittedName>
        <fullName evidence="1">Uncharacterized protein</fullName>
    </submittedName>
</protein>
<comment type="caution">
    <text evidence="1">The sequence shown here is derived from an EMBL/GenBank/DDBJ whole genome shotgun (WGS) entry which is preliminary data.</text>
</comment>
<sequence length="110" mass="11873">MDRLIDRDGDRLTDRDEDRLAGKEKQLKREEIVVFCDGPGAQQSASAAHSSSGNPGAGTMCKHWEFPVMDAQHLTVSVRAIPGAKCPWPVAQALPSCTPQCQQSPGFPGQ</sequence>
<dbReference type="AlphaFoldDB" id="A0AAV4EGB7"/>
<reference evidence="1 2" key="1">
    <citation type="journal article" date="2021" name="Elife">
        <title>Chloroplast acquisition without the gene transfer in kleptoplastic sea slugs, Plakobranchus ocellatus.</title>
        <authorList>
            <person name="Maeda T."/>
            <person name="Takahashi S."/>
            <person name="Yoshida T."/>
            <person name="Shimamura S."/>
            <person name="Takaki Y."/>
            <person name="Nagai Y."/>
            <person name="Toyoda A."/>
            <person name="Suzuki Y."/>
            <person name="Arimoto A."/>
            <person name="Ishii H."/>
            <person name="Satoh N."/>
            <person name="Nishiyama T."/>
            <person name="Hasebe M."/>
            <person name="Maruyama T."/>
            <person name="Minagawa J."/>
            <person name="Obokata J."/>
            <person name="Shigenobu S."/>
        </authorList>
    </citation>
    <scope>NUCLEOTIDE SEQUENCE [LARGE SCALE GENOMIC DNA]</scope>
</reference>
<evidence type="ECO:0000313" key="2">
    <source>
        <dbReference type="Proteomes" id="UP000762676"/>
    </source>
</evidence>
<gene>
    <name evidence="1" type="ORF">ElyMa_005397800</name>
</gene>
<evidence type="ECO:0000313" key="1">
    <source>
        <dbReference type="EMBL" id="GFR60013.1"/>
    </source>
</evidence>
<keyword evidence="2" id="KW-1185">Reference proteome</keyword>
<proteinExistence type="predicted"/>
<accession>A0AAV4EGB7</accession>
<name>A0AAV4EGB7_9GAST</name>
<dbReference type="Proteomes" id="UP000762676">
    <property type="component" value="Unassembled WGS sequence"/>
</dbReference>
<organism evidence="1 2">
    <name type="scientific">Elysia marginata</name>
    <dbReference type="NCBI Taxonomy" id="1093978"/>
    <lineage>
        <taxon>Eukaryota</taxon>
        <taxon>Metazoa</taxon>
        <taxon>Spiralia</taxon>
        <taxon>Lophotrochozoa</taxon>
        <taxon>Mollusca</taxon>
        <taxon>Gastropoda</taxon>
        <taxon>Heterobranchia</taxon>
        <taxon>Euthyneura</taxon>
        <taxon>Panpulmonata</taxon>
        <taxon>Sacoglossa</taxon>
        <taxon>Placobranchoidea</taxon>
        <taxon>Plakobranchidae</taxon>
        <taxon>Elysia</taxon>
    </lineage>
</organism>